<sequence>MKIKTGNHRETDPLPSKGQNFRILSSQTSGSTKTGRSDKVLSVLVGLDAVMMIPVLFPFSFRTPANTPQAGERARAHIRIHSASLIHPRGREALPDS</sequence>
<protein>
    <submittedName>
        <fullName evidence="1">Uncharacterized protein</fullName>
    </submittedName>
</protein>
<proteinExistence type="predicted"/>
<dbReference type="EMBL" id="KZ820254">
    <property type="protein sequence ID" value="PWN48176.1"/>
    <property type="molecule type" value="Genomic_DNA"/>
</dbReference>
<keyword evidence="2" id="KW-1185">Reference proteome</keyword>
<reference evidence="1 2" key="1">
    <citation type="journal article" date="2018" name="Mol. Biol. Evol.">
        <title>Broad Genomic Sampling Reveals a Smut Pathogenic Ancestry of the Fungal Clade Ustilaginomycotina.</title>
        <authorList>
            <person name="Kijpornyongpan T."/>
            <person name="Mondo S.J."/>
            <person name="Barry K."/>
            <person name="Sandor L."/>
            <person name="Lee J."/>
            <person name="Lipzen A."/>
            <person name="Pangilinan J."/>
            <person name="LaButti K."/>
            <person name="Hainaut M."/>
            <person name="Henrissat B."/>
            <person name="Grigoriev I.V."/>
            <person name="Spatafora J.W."/>
            <person name="Aime M.C."/>
        </authorList>
    </citation>
    <scope>NUCLEOTIDE SEQUENCE [LARGE SCALE GENOMIC DNA]</scope>
    <source>
        <strain evidence="1 2">SA 807</strain>
    </source>
</reference>
<evidence type="ECO:0000313" key="1">
    <source>
        <dbReference type="EMBL" id="PWN48176.1"/>
    </source>
</evidence>
<gene>
    <name evidence="1" type="ORF">IE53DRAFT_209417</name>
</gene>
<dbReference type="Proteomes" id="UP000245626">
    <property type="component" value="Unassembled WGS sequence"/>
</dbReference>
<name>A0ACD0NQU8_9BASI</name>
<evidence type="ECO:0000313" key="2">
    <source>
        <dbReference type="Proteomes" id="UP000245626"/>
    </source>
</evidence>
<organism evidence="1 2">
    <name type="scientific">Violaceomyces palustris</name>
    <dbReference type="NCBI Taxonomy" id="1673888"/>
    <lineage>
        <taxon>Eukaryota</taxon>
        <taxon>Fungi</taxon>
        <taxon>Dikarya</taxon>
        <taxon>Basidiomycota</taxon>
        <taxon>Ustilaginomycotina</taxon>
        <taxon>Ustilaginomycetes</taxon>
        <taxon>Violaceomycetales</taxon>
        <taxon>Violaceomycetaceae</taxon>
        <taxon>Violaceomyces</taxon>
    </lineage>
</organism>
<accession>A0ACD0NQU8</accession>